<organism evidence="5">
    <name type="scientific">Amphimedon queenslandica</name>
    <name type="common">Sponge</name>
    <dbReference type="NCBI Taxonomy" id="400682"/>
    <lineage>
        <taxon>Eukaryota</taxon>
        <taxon>Metazoa</taxon>
        <taxon>Porifera</taxon>
        <taxon>Demospongiae</taxon>
        <taxon>Heteroscleromorpha</taxon>
        <taxon>Haplosclerida</taxon>
        <taxon>Niphatidae</taxon>
        <taxon>Amphimedon</taxon>
    </lineage>
</organism>
<gene>
    <name evidence="5" type="primary">100638307</name>
</gene>
<evidence type="ECO:0000256" key="2">
    <source>
        <dbReference type="ARBA" id="ARBA00038334"/>
    </source>
</evidence>
<reference evidence="6" key="1">
    <citation type="journal article" date="2010" name="Nature">
        <title>The Amphimedon queenslandica genome and the evolution of animal complexity.</title>
        <authorList>
            <person name="Srivastava M."/>
            <person name="Simakov O."/>
            <person name="Chapman J."/>
            <person name="Fahey B."/>
            <person name="Gauthier M.E."/>
            <person name="Mitros T."/>
            <person name="Richards G.S."/>
            <person name="Conaco C."/>
            <person name="Dacre M."/>
            <person name="Hellsten U."/>
            <person name="Larroux C."/>
            <person name="Putnam N.H."/>
            <person name="Stanke M."/>
            <person name="Adamska M."/>
            <person name="Darling A."/>
            <person name="Degnan S.M."/>
            <person name="Oakley T.H."/>
            <person name="Plachetzki D.C."/>
            <person name="Zhai Y."/>
            <person name="Adamski M."/>
            <person name="Calcino A."/>
            <person name="Cummins S.F."/>
            <person name="Goodstein D.M."/>
            <person name="Harris C."/>
            <person name="Jackson D.J."/>
            <person name="Leys S.P."/>
            <person name="Shu S."/>
            <person name="Woodcroft B.J."/>
            <person name="Vervoort M."/>
            <person name="Kosik K.S."/>
            <person name="Manning G."/>
            <person name="Degnan B.M."/>
            <person name="Rokhsar D.S."/>
        </authorList>
    </citation>
    <scope>NUCLEOTIDE SEQUENCE [LARGE SCALE GENOMIC DNA]</scope>
</reference>
<dbReference type="Pfam" id="PF00561">
    <property type="entry name" value="Abhydrolase_1"/>
    <property type="match status" value="1"/>
</dbReference>
<dbReference type="InterPro" id="IPR029058">
    <property type="entry name" value="AB_hydrolase_fold"/>
</dbReference>
<dbReference type="STRING" id="400682.A0A1X7U8B3"/>
<protein>
    <recommendedName>
        <fullName evidence="4">AB hydrolase-1 domain-containing protein</fullName>
    </recommendedName>
</protein>
<dbReference type="OrthoDB" id="408373at2759"/>
<name>A0A1X7U8B3_AMPQE</name>
<dbReference type="GO" id="GO:0004301">
    <property type="term" value="F:epoxide hydrolase activity"/>
    <property type="evidence" value="ECO:0007669"/>
    <property type="project" value="UniProtKB-ARBA"/>
</dbReference>
<evidence type="ECO:0000313" key="6">
    <source>
        <dbReference type="Proteomes" id="UP000007879"/>
    </source>
</evidence>
<dbReference type="InParanoid" id="A0A1X7U8B3"/>
<dbReference type="Gene3D" id="3.40.50.1820">
    <property type="entry name" value="alpha/beta hydrolase"/>
    <property type="match status" value="1"/>
</dbReference>
<dbReference type="EnsemblMetazoa" id="XM_011407510.2">
    <property type="protein sequence ID" value="XP_011405812.1"/>
    <property type="gene ID" value="LOC100638307"/>
</dbReference>
<dbReference type="eggNOG" id="KOG4178">
    <property type="taxonomic scope" value="Eukaryota"/>
</dbReference>
<feature type="domain" description="AB hydrolase-1" evidence="4">
    <location>
        <begin position="78"/>
        <end position="325"/>
    </location>
</feature>
<dbReference type="PRINTS" id="PR00412">
    <property type="entry name" value="EPOXHYDRLASE"/>
</dbReference>
<dbReference type="EnsemblMetazoa" id="Aqu2.1.23903_001">
    <property type="protein sequence ID" value="Aqu2.1.23903_001"/>
    <property type="gene ID" value="Aqu2.1.23903"/>
</dbReference>
<dbReference type="KEGG" id="aqu:100638307"/>
<evidence type="ECO:0000313" key="5">
    <source>
        <dbReference type="EnsemblMetazoa" id="Aqu2.1.23903_001"/>
    </source>
</evidence>
<keyword evidence="3" id="KW-1133">Transmembrane helix</keyword>
<keyword evidence="3" id="KW-0472">Membrane</keyword>
<evidence type="ECO:0000256" key="1">
    <source>
        <dbReference type="ARBA" id="ARBA00022801"/>
    </source>
</evidence>
<keyword evidence="6" id="KW-1185">Reference proteome</keyword>
<dbReference type="PANTHER" id="PTHR43329">
    <property type="entry name" value="EPOXIDE HYDROLASE"/>
    <property type="match status" value="1"/>
</dbReference>
<keyword evidence="1" id="KW-0378">Hydrolase</keyword>
<dbReference type="PRINTS" id="PR00111">
    <property type="entry name" value="ABHYDROLASE"/>
</dbReference>
<dbReference type="Proteomes" id="UP000007879">
    <property type="component" value="Unassembled WGS sequence"/>
</dbReference>
<proteinExistence type="inferred from homology"/>
<comment type="similarity">
    <text evidence="2">Belongs to the AB hydrolase superfamily. Epoxide hydrolase family.</text>
</comment>
<dbReference type="AlphaFoldDB" id="A0A1X7U8B3"/>
<evidence type="ECO:0000259" key="4">
    <source>
        <dbReference type="Pfam" id="PF00561"/>
    </source>
</evidence>
<reference evidence="5" key="2">
    <citation type="submission" date="2017-05" db="UniProtKB">
        <authorList>
            <consortium name="EnsemblMetazoa"/>
        </authorList>
    </citation>
    <scope>IDENTIFICATION</scope>
</reference>
<keyword evidence="3" id="KW-0812">Transmembrane</keyword>
<feature type="transmembrane region" description="Helical" evidence="3">
    <location>
        <begin position="6"/>
        <end position="30"/>
    </location>
</feature>
<dbReference type="SUPFAM" id="SSF53474">
    <property type="entry name" value="alpha/beta-Hydrolases"/>
    <property type="match status" value="1"/>
</dbReference>
<accession>A0A1X7U8B3</accession>
<sequence>MANFHLLILVYFLQIVFSFLGFLMLLFQIIRRPFSFYKTKSRNVPPACLSDPSHGTHEYITANGIKFHCVSKGDPSKPLMLFVHGFPEFWFSWQYQLKEFCNDYRVVAIDMRGYGETDKPAGVRNYTIEILKEDIVQLIKVLSPDRKCILVAHDWGGVVSWRVVQNHPELFHKFIVMNCPHAKVYRRAITKGWKQTLKSWYIFFFQCPWIPEMLLAINDYAAFDDMFKKGLFLNKDFSDDMVEAFKYTFSPRRNLTPPINYYRCMFMSSNRKHSYSSQKIETPTLLIWGERDLALDMSLSDKKEYNDICTDITIKRIPGCSHFVQQDCPHLTNQHMREFLEQ</sequence>
<dbReference type="InterPro" id="IPR000073">
    <property type="entry name" value="AB_hydrolase_1"/>
</dbReference>
<evidence type="ECO:0000256" key="3">
    <source>
        <dbReference type="SAM" id="Phobius"/>
    </source>
</evidence>
<dbReference type="FunCoup" id="A0A1X7U8B3">
    <property type="interactions" value="15"/>
</dbReference>
<dbReference type="InterPro" id="IPR000639">
    <property type="entry name" value="Epox_hydrolase-like"/>
</dbReference>